<dbReference type="RefSeq" id="WP_344722275.1">
    <property type="nucleotide sequence ID" value="NZ_BAAAUS010000011.1"/>
</dbReference>
<evidence type="ECO:0000313" key="2">
    <source>
        <dbReference type="EMBL" id="MFD1521767.1"/>
    </source>
</evidence>
<dbReference type="InterPro" id="IPR019546">
    <property type="entry name" value="TAT_signal_bac_arc"/>
</dbReference>
<keyword evidence="3" id="KW-1185">Reference proteome</keyword>
<sequence length="70" mass="7403">MNQHRITRRSVLTATLGAALTGCGIGATPTTSPAPARTAWVDGVLVAATVTAWVLCRGWLTWRRSPAATR</sequence>
<dbReference type="NCBIfam" id="TIGR01409">
    <property type="entry name" value="TAT_signal_seq"/>
    <property type="match status" value="1"/>
</dbReference>
<keyword evidence="1" id="KW-0812">Transmembrane</keyword>
<name>A0ABW4F350_9PSEU</name>
<dbReference type="InterPro" id="IPR006311">
    <property type="entry name" value="TAT_signal"/>
</dbReference>
<proteinExistence type="predicted"/>
<dbReference type="PROSITE" id="PS51318">
    <property type="entry name" value="TAT"/>
    <property type="match status" value="1"/>
</dbReference>
<dbReference type="EMBL" id="JBHUCO010000038">
    <property type="protein sequence ID" value="MFD1521767.1"/>
    <property type="molecule type" value="Genomic_DNA"/>
</dbReference>
<keyword evidence="1" id="KW-1133">Transmembrane helix</keyword>
<accession>A0ABW4F350</accession>
<feature type="transmembrane region" description="Helical" evidence="1">
    <location>
        <begin position="43"/>
        <end position="60"/>
    </location>
</feature>
<gene>
    <name evidence="2" type="ORF">ACFSJD_30020</name>
</gene>
<comment type="caution">
    <text evidence="2">The sequence shown here is derived from an EMBL/GenBank/DDBJ whole genome shotgun (WGS) entry which is preliminary data.</text>
</comment>
<protein>
    <submittedName>
        <fullName evidence="2">Twin-arginine translocation signal domain-containing protein</fullName>
    </submittedName>
</protein>
<organism evidence="2 3">
    <name type="scientific">Pseudonocardia yunnanensis</name>
    <dbReference type="NCBI Taxonomy" id="58107"/>
    <lineage>
        <taxon>Bacteria</taxon>
        <taxon>Bacillati</taxon>
        <taxon>Actinomycetota</taxon>
        <taxon>Actinomycetes</taxon>
        <taxon>Pseudonocardiales</taxon>
        <taxon>Pseudonocardiaceae</taxon>
        <taxon>Pseudonocardia</taxon>
    </lineage>
</organism>
<dbReference type="PROSITE" id="PS51257">
    <property type="entry name" value="PROKAR_LIPOPROTEIN"/>
    <property type="match status" value="1"/>
</dbReference>
<evidence type="ECO:0000256" key="1">
    <source>
        <dbReference type="SAM" id="Phobius"/>
    </source>
</evidence>
<dbReference type="Proteomes" id="UP001597114">
    <property type="component" value="Unassembled WGS sequence"/>
</dbReference>
<evidence type="ECO:0000313" key="3">
    <source>
        <dbReference type="Proteomes" id="UP001597114"/>
    </source>
</evidence>
<reference evidence="3" key="1">
    <citation type="journal article" date="2019" name="Int. J. Syst. Evol. Microbiol.">
        <title>The Global Catalogue of Microorganisms (GCM) 10K type strain sequencing project: providing services to taxonomists for standard genome sequencing and annotation.</title>
        <authorList>
            <consortium name="The Broad Institute Genomics Platform"/>
            <consortium name="The Broad Institute Genome Sequencing Center for Infectious Disease"/>
            <person name="Wu L."/>
            <person name="Ma J."/>
        </authorList>
    </citation>
    <scope>NUCLEOTIDE SEQUENCE [LARGE SCALE GENOMIC DNA]</scope>
    <source>
        <strain evidence="3">CCM 7043</strain>
    </source>
</reference>
<keyword evidence="1" id="KW-0472">Membrane</keyword>